<keyword evidence="3 4" id="KW-0456">Lyase</keyword>
<comment type="caution">
    <text evidence="5">The sequence shown here is derived from an EMBL/GenBank/DDBJ whole genome shotgun (WGS) entry which is preliminary data.</text>
</comment>
<dbReference type="EC" id="4.2.1.96" evidence="4"/>
<dbReference type="OrthoDB" id="9794987at2"/>
<dbReference type="GO" id="GO:0008124">
    <property type="term" value="F:4-alpha-hydroxytetrahydrobiopterin dehydratase activity"/>
    <property type="evidence" value="ECO:0007669"/>
    <property type="project" value="UniProtKB-UniRule"/>
</dbReference>
<reference evidence="5 6" key="1">
    <citation type="submission" date="2018-03" db="EMBL/GenBank/DDBJ databases">
        <title>The draft genome of Mesorhizobium soli JCM 19897.</title>
        <authorList>
            <person name="Li L."/>
            <person name="Liu L."/>
            <person name="Liang L."/>
            <person name="Wang T."/>
            <person name="Zhang X."/>
        </authorList>
    </citation>
    <scope>NUCLEOTIDE SEQUENCE [LARGE SCALE GENOMIC DNA]</scope>
    <source>
        <strain evidence="5 6">JCM 19897</strain>
    </source>
</reference>
<comment type="catalytic activity">
    <reaction evidence="1 4">
        <text>(4aS,6R)-4a-hydroxy-L-erythro-5,6,7,8-tetrahydrobiopterin = (6R)-L-erythro-6,7-dihydrobiopterin + H2O</text>
        <dbReference type="Rhea" id="RHEA:11920"/>
        <dbReference type="ChEBI" id="CHEBI:15377"/>
        <dbReference type="ChEBI" id="CHEBI:15642"/>
        <dbReference type="ChEBI" id="CHEBI:43120"/>
        <dbReference type="EC" id="4.2.1.96"/>
    </reaction>
</comment>
<dbReference type="InterPro" id="IPR001533">
    <property type="entry name" value="Pterin_deHydtase"/>
</dbReference>
<dbReference type="NCBIfam" id="NF002018">
    <property type="entry name" value="PRK00823.1-3"/>
    <property type="match status" value="1"/>
</dbReference>
<dbReference type="Pfam" id="PF01329">
    <property type="entry name" value="Pterin_4a"/>
    <property type="match status" value="1"/>
</dbReference>
<name>A0A2P7SHW6_9HYPH</name>
<dbReference type="RefSeq" id="WP_106723262.1">
    <property type="nucleotide sequence ID" value="NZ_PXYL01000003.1"/>
</dbReference>
<dbReference type="PANTHER" id="PTHR12599">
    <property type="entry name" value="PTERIN-4-ALPHA-CARBINOLAMINE DEHYDRATASE"/>
    <property type="match status" value="1"/>
</dbReference>
<dbReference type="HAMAP" id="MF_00434">
    <property type="entry name" value="Pterin_4_alpha"/>
    <property type="match status" value="1"/>
</dbReference>
<comment type="similarity">
    <text evidence="2 4">Belongs to the pterin-4-alpha-carbinolamine dehydratase family.</text>
</comment>
<evidence type="ECO:0000313" key="5">
    <source>
        <dbReference type="EMBL" id="PSJ62084.1"/>
    </source>
</evidence>
<dbReference type="InterPro" id="IPR036428">
    <property type="entry name" value="PCD_sf"/>
</dbReference>
<accession>A0A2P7SHW6</accession>
<dbReference type="GO" id="GO:0006729">
    <property type="term" value="P:tetrahydrobiopterin biosynthetic process"/>
    <property type="evidence" value="ECO:0007669"/>
    <property type="project" value="InterPro"/>
</dbReference>
<gene>
    <name evidence="5" type="ORF">C7I85_07055</name>
</gene>
<dbReference type="Gene3D" id="3.30.1360.20">
    <property type="entry name" value="Transcriptional coactivator/pterin dehydratase"/>
    <property type="match status" value="1"/>
</dbReference>
<evidence type="ECO:0000256" key="1">
    <source>
        <dbReference type="ARBA" id="ARBA00001554"/>
    </source>
</evidence>
<sequence length="98" mass="10829">MTRQKLDTAAVETALAALDNWTLDRDGTAISKKFVFGDFSEAFAFMTRTAMAAETLDHHPEWSNVYKTVDVTLTTHATGGLSRLDFELAGRMDGFARP</sequence>
<evidence type="ECO:0000256" key="2">
    <source>
        <dbReference type="ARBA" id="ARBA00006472"/>
    </source>
</evidence>
<evidence type="ECO:0000256" key="4">
    <source>
        <dbReference type="HAMAP-Rule" id="MF_00434"/>
    </source>
</evidence>
<proteinExistence type="inferred from homology"/>
<organism evidence="5 6">
    <name type="scientific">Pseudaminobacter soli</name>
    <name type="common">ex Li et al. 2025</name>
    <dbReference type="NCBI Taxonomy" id="1295366"/>
    <lineage>
        <taxon>Bacteria</taxon>
        <taxon>Pseudomonadati</taxon>
        <taxon>Pseudomonadota</taxon>
        <taxon>Alphaproteobacteria</taxon>
        <taxon>Hyphomicrobiales</taxon>
        <taxon>Phyllobacteriaceae</taxon>
        <taxon>Pseudaminobacter</taxon>
    </lineage>
</organism>
<dbReference type="Proteomes" id="UP000240653">
    <property type="component" value="Unassembled WGS sequence"/>
</dbReference>
<evidence type="ECO:0000256" key="3">
    <source>
        <dbReference type="ARBA" id="ARBA00023239"/>
    </source>
</evidence>
<dbReference type="CDD" id="cd00914">
    <property type="entry name" value="PCD_DCoH_subfamily_b"/>
    <property type="match status" value="1"/>
</dbReference>
<evidence type="ECO:0000313" key="6">
    <source>
        <dbReference type="Proteomes" id="UP000240653"/>
    </source>
</evidence>
<dbReference type="AlphaFoldDB" id="A0A2P7SHW6"/>
<keyword evidence="6" id="KW-1185">Reference proteome</keyword>
<dbReference type="PANTHER" id="PTHR12599:SF0">
    <property type="entry name" value="PTERIN-4-ALPHA-CARBINOLAMINE DEHYDRATASE"/>
    <property type="match status" value="1"/>
</dbReference>
<protein>
    <recommendedName>
        <fullName evidence="4">Putative pterin-4-alpha-carbinolamine dehydratase</fullName>
        <shortName evidence="4">PHS</shortName>
        <ecNumber evidence="4">4.2.1.96</ecNumber>
    </recommendedName>
    <alternativeName>
        <fullName evidence="4">4-alpha-hydroxy-tetrahydropterin dehydratase</fullName>
    </alternativeName>
    <alternativeName>
        <fullName evidence="4">Pterin carbinolamine dehydratase</fullName>
        <shortName evidence="4">PCD</shortName>
    </alternativeName>
</protein>
<dbReference type="SUPFAM" id="SSF55248">
    <property type="entry name" value="PCD-like"/>
    <property type="match status" value="1"/>
</dbReference>
<dbReference type="EMBL" id="PXYL01000003">
    <property type="protein sequence ID" value="PSJ62084.1"/>
    <property type="molecule type" value="Genomic_DNA"/>
</dbReference>